<keyword evidence="4" id="KW-0479">Metal-binding</keyword>
<evidence type="ECO:0008006" key="14">
    <source>
        <dbReference type="Google" id="ProtNLM"/>
    </source>
</evidence>
<dbReference type="CDD" id="cd12797">
    <property type="entry name" value="M23_peptidase"/>
    <property type="match status" value="1"/>
</dbReference>
<evidence type="ECO:0000256" key="8">
    <source>
        <dbReference type="SAM" id="Phobius"/>
    </source>
</evidence>
<dbReference type="Pfam" id="PF01551">
    <property type="entry name" value="Peptidase_M23"/>
    <property type="match status" value="1"/>
</dbReference>
<keyword evidence="13" id="KW-1185">Reference proteome</keyword>
<dbReference type="SUPFAM" id="SSF51261">
    <property type="entry name" value="Duplicated hybrid motif"/>
    <property type="match status" value="1"/>
</dbReference>
<dbReference type="GO" id="GO:0004222">
    <property type="term" value="F:metalloendopeptidase activity"/>
    <property type="evidence" value="ECO:0007669"/>
    <property type="project" value="TreeGrafter"/>
</dbReference>
<keyword evidence="7" id="KW-0482">Metalloprotease</keyword>
<dbReference type="Proteomes" id="UP000256829">
    <property type="component" value="Unassembled WGS sequence"/>
</dbReference>
<dbReference type="InterPro" id="IPR016047">
    <property type="entry name" value="M23ase_b-sheet_dom"/>
</dbReference>
<dbReference type="GO" id="GO:0030313">
    <property type="term" value="C:cell envelope"/>
    <property type="evidence" value="ECO:0007669"/>
    <property type="project" value="UniProtKB-SubCell"/>
</dbReference>
<evidence type="ECO:0000256" key="3">
    <source>
        <dbReference type="ARBA" id="ARBA00022670"/>
    </source>
</evidence>
<evidence type="ECO:0000259" key="10">
    <source>
        <dbReference type="Pfam" id="PF04225"/>
    </source>
</evidence>
<dbReference type="PANTHER" id="PTHR21666">
    <property type="entry name" value="PEPTIDASE-RELATED"/>
    <property type="match status" value="1"/>
</dbReference>
<feature type="domain" description="Csd3-like second N-terminal" evidence="11">
    <location>
        <begin position="193"/>
        <end position="313"/>
    </location>
</feature>
<evidence type="ECO:0000259" key="11">
    <source>
        <dbReference type="Pfam" id="PF19425"/>
    </source>
</evidence>
<evidence type="ECO:0000259" key="9">
    <source>
        <dbReference type="Pfam" id="PF01551"/>
    </source>
</evidence>
<dbReference type="InterPro" id="IPR045834">
    <property type="entry name" value="Csd3_N2"/>
</dbReference>
<reference evidence="12 13" key="1">
    <citation type="submission" date="2018-08" db="EMBL/GenBank/DDBJ databases">
        <title>Lysobacter soli KCTC 22011, whole genome shotgun sequence.</title>
        <authorList>
            <person name="Zhang X."/>
            <person name="Feng G."/>
            <person name="Zhu H."/>
        </authorList>
    </citation>
    <scope>NUCLEOTIDE SEQUENCE [LARGE SCALE GENOMIC DNA]</scope>
    <source>
        <strain evidence="12 13">KCTC 22011</strain>
    </source>
</reference>
<comment type="subcellular location">
    <subcellularLocation>
        <location evidence="2">Cell envelope</location>
    </subcellularLocation>
</comment>
<dbReference type="Gene3D" id="3.10.450.350">
    <property type="match status" value="2"/>
</dbReference>
<dbReference type="GO" id="GO:0042834">
    <property type="term" value="F:peptidoglycan binding"/>
    <property type="evidence" value="ECO:0007669"/>
    <property type="project" value="InterPro"/>
</dbReference>
<feature type="domain" description="M23ase beta-sheet core" evidence="9">
    <location>
        <begin position="325"/>
        <end position="421"/>
    </location>
</feature>
<keyword evidence="5" id="KW-0378">Hydrolase</keyword>
<dbReference type="GO" id="GO:0046872">
    <property type="term" value="F:metal ion binding"/>
    <property type="evidence" value="ECO:0007669"/>
    <property type="project" value="UniProtKB-KW"/>
</dbReference>
<protein>
    <recommendedName>
        <fullName evidence="14">Peptidoglycan DD-metalloendopeptidase family protein</fullName>
    </recommendedName>
</protein>
<dbReference type="InterPro" id="IPR050570">
    <property type="entry name" value="Cell_wall_metabolism_enzyme"/>
</dbReference>
<evidence type="ECO:0000256" key="1">
    <source>
        <dbReference type="ARBA" id="ARBA00001947"/>
    </source>
</evidence>
<accession>A0A3D8V872</accession>
<dbReference type="EMBL" id="QTJR01000016">
    <property type="protein sequence ID" value="RDY65564.1"/>
    <property type="molecule type" value="Genomic_DNA"/>
</dbReference>
<dbReference type="Gene3D" id="2.70.70.10">
    <property type="entry name" value="Glucose Permease (Domain IIA)"/>
    <property type="match status" value="1"/>
</dbReference>
<keyword evidence="3" id="KW-0645">Protease</keyword>
<keyword evidence="8" id="KW-0812">Transmembrane</keyword>
<comment type="cofactor">
    <cofactor evidence="1">
        <name>Zn(2+)</name>
        <dbReference type="ChEBI" id="CHEBI:29105"/>
    </cofactor>
</comment>
<evidence type="ECO:0000256" key="5">
    <source>
        <dbReference type="ARBA" id="ARBA00022801"/>
    </source>
</evidence>
<feature type="domain" description="Opacity-associated protein A LysM-like" evidence="10">
    <location>
        <begin position="101"/>
        <end position="169"/>
    </location>
</feature>
<evidence type="ECO:0000313" key="13">
    <source>
        <dbReference type="Proteomes" id="UP000256829"/>
    </source>
</evidence>
<evidence type="ECO:0000256" key="7">
    <source>
        <dbReference type="ARBA" id="ARBA00023049"/>
    </source>
</evidence>
<comment type="caution">
    <text evidence="12">The sequence shown here is derived from an EMBL/GenBank/DDBJ whole genome shotgun (WGS) entry which is preliminary data.</text>
</comment>
<evidence type="ECO:0000256" key="2">
    <source>
        <dbReference type="ARBA" id="ARBA00004196"/>
    </source>
</evidence>
<dbReference type="GO" id="GO:0006508">
    <property type="term" value="P:proteolysis"/>
    <property type="evidence" value="ECO:0007669"/>
    <property type="project" value="UniProtKB-KW"/>
</dbReference>
<evidence type="ECO:0000313" key="12">
    <source>
        <dbReference type="EMBL" id="RDY65564.1"/>
    </source>
</evidence>
<feature type="transmembrane region" description="Helical" evidence="8">
    <location>
        <begin position="44"/>
        <end position="65"/>
    </location>
</feature>
<dbReference type="Pfam" id="PF19425">
    <property type="entry name" value="Csd3_N2"/>
    <property type="match status" value="1"/>
</dbReference>
<evidence type="ECO:0000256" key="6">
    <source>
        <dbReference type="ARBA" id="ARBA00022833"/>
    </source>
</evidence>
<proteinExistence type="predicted"/>
<dbReference type="RefSeq" id="WP_115844294.1">
    <property type="nucleotide sequence ID" value="NZ_CP183976.1"/>
</dbReference>
<evidence type="ECO:0000256" key="4">
    <source>
        <dbReference type="ARBA" id="ARBA00022723"/>
    </source>
</evidence>
<organism evidence="12 13">
    <name type="scientific">Lysobacter soli</name>
    <dbReference type="NCBI Taxonomy" id="453783"/>
    <lineage>
        <taxon>Bacteria</taxon>
        <taxon>Pseudomonadati</taxon>
        <taxon>Pseudomonadota</taxon>
        <taxon>Gammaproteobacteria</taxon>
        <taxon>Lysobacterales</taxon>
        <taxon>Lysobacteraceae</taxon>
        <taxon>Lysobacter</taxon>
    </lineage>
</organism>
<keyword evidence="8" id="KW-1133">Transmembrane helix</keyword>
<dbReference type="InterPro" id="IPR007340">
    <property type="entry name" value="LysM_Opacity-associatedA"/>
</dbReference>
<dbReference type="InterPro" id="IPR011055">
    <property type="entry name" value="Dup_hybrid_motif"/>
</dbReference>
<dbReference type="AlphaFoldDB" id="A0A3D8V872"/>
<dbReference type="PANTHER" id="PTHR21666:SF288">
    <property type="entry name" value="CELL DIVISION PROTEIN YTFB"/>
    <property type="match status" value="1"/>
</dbReference>
<gene>
    <name evidence="12" type="ORF">DX912_16450</name>
</gene>
<dbReference type="Pfam" id="PF04225">
    <property type="entry name" value="LysM_OapA"/>
    <property type="match status" value="1"/>
</dbReference>
<keyword evidence="6" id="KW-0862">Zinc</keyword>
<name>A0A3D8V872_9GAMM</name>
<keyword evidence="8" id="KW-0472">Membrane</keyword>
<sequence length="480" mass="52258">MTTSETGTDRRQRLKALREAALHRPVAASQVSRGFNGRWTRRHWAHASLFATLGVLVAAIVPGFGPTSNVPAPAHAQRSSLALALPPLPLSRLKGHSGDSWQIVRVERGQTLGAVFEDMDLPASTMHQILEAVPGDKSVLTRLKPGTELAFDLPVSGELRTFRYDRDDSHRVELAIAGDKVTEKVTVRPTETRTVVISGKVGKSLFRSARKLGLSGNNINTLTDDIFKYDIDFNEDVGADDRFSVVVEQTWREGELLRTGPVLAATFTTGGKLHTGFRFERDGKAEYFTGDGRPLKKSFIRMPIPYARLTSNFGTRKHPVLGRTRMHKGVDYAARTGTPIMAAGDARVVSAGWQGGYGNAVVLDHGRGYSTLYGHMSRIGKIRPGQRIAQGTVIGYVGSTGMSTGPHLHYEFRVNGVHRNPLSITMPPPEPLSGNALAQFRAQTSVALARIQKVENIIYADASEPSPAARKPAKTAKTKA</sequence>